<name>A0AC60NVC0_IXOPE</name>
<proteinExistence type="predicted"/>
<organism evidence="1 2">
    <name type="scientific">Ixodes persulcatus</name>
    <name type="common">Taiga tick</name>
    <dbReference type="NCBI Taxonomy" id="34615"/>
    <lineage>
        <taxon>Eukaryota</taxon>
        <taxon>Metazoa</taxon>
        <taxon>Ecdysozoa</taxon>
        <taxon>Arthropoda</taxon>
        <taxon>Chelicerata</taxon>
        <taxon>Arachnida</taxon>
        <taxon>Acari</taxon>
        <taxon>Parasitiformes</taxon>
        <taxon>Ixodida</taxon>
        <taxon>Ixodoidea</taxon>
        <taxon>Ixodidae</taxon>
        <taxon>Ixodinae</taxon>
        <taxon>Ixodes</taxon>
    </lineage>
</organism>
<dbReference type="EMBL" id="JABSTQ010011462">
    <property type="protein sequence ID" value="KAG0411098.1"/>
    <property type="molecule type" value="Genomic_DNA"/>
</dbReference>
<evidence type="ECO:0000313" key="1">
    <source>
        <dbReference type="EMBL" id="KAG0411098.1"/>
    </source>
</evidence>
<dbReference type="Proteomes" id="UP000805193">
    <property type="component" value="Unassembled WGS sequence"/>
</dbReference>
<gene>
    <name evidence="1" type="ORF">HPB47_011785</name>
</gene>
<evidence type="ECO:0000313" key="2">
    <source>
        <dbReference type="Proteomes" id="UP000805193"/>
    </source>
</evidence>
<sequence length="229" mass="23329">MSSVEDDGDAQLPALAPVSAATSESCAEEGGPVIRASPLAAELRGKASLPVPSASSGSFAGGGTRDGAGAGHAWGCDPASRVRPNRGSVDDGHSSRGIPGRGRGLRPGFSGLGERLLLPLPTPLAEEKRLRSWAPRAAAASARVLTTSWSWTISGGSSFAKNRAVDWLWHDQIDVAEACGATVGGAGCRPKPVFGFNGATYSAAEPSAPCAVQSSPLLAAEERSQWEVA</sequence>
<keyword evidence="2" id="KW-1185">Reference proteome</keyword>
<reference evidence="1 2" key="1">
    <citation type="journal article" date="2020" name="Cell">
        <title>Large-Scale Comparative Analyses of Tick Genomes Elucidate Their Genetic Diversity and Vector Capacities.</title>
        <authorList>
            <consortium name="Tick Genome and Microbiome Consortium (TIGMIC)"/>
            <person name="Jia N."/>
            <person name="Wang J."/>
            <person name="Shi W."/>
            <person name="Du L."/>
            <person name="Sun Y."/>
            <person name="Zhan W."/>
            <person name="Jiang J.F."/>
            <person name="Wang Q."/>
            <person name="Zhang B."/>
            <person name="Ji P."/>
            <person name="Bell-Sakyi L."/>
            <person name="Cui X.M."/>
            <person name="Yuan T.T."/>
            <person name="Jiang B.G."/>
            <person name="Yang W.F."/>
            <person name="Lam T.T."/>
            <person name="Chang Q.C."/>
            <person name="Ding S.J."/>
            <person name="Wang X.J."/>
            <person name="Zhu J.G."/>
            <person name="Ruan X.D."/>
            <person name="Zhao L."/>
            <person name="Wei J.T."/>
            <person name="Ye R.Z."/>
            <person name="Que T.C."/>
            <person name="Du C.H."/>
            <person name="Zhou Y.H."/>
            <person name="Cheng J.X."/>
            <person name="Dai P.F."/>
            <person name="Guo W.B."/>
            <person name="Han X.H."/>
            <person name="Huang E.J."/>
            <person name="Li L.F."/>
            <person name="Wei W."/>
            <person name="Gao Y.C."/>
            <person name="Liu J.Z."/>
            <person name="Shao H.Z."/>
            <person name="Wang X."/>
            <person name="Wang C.C."/>
            <person name="Yang T.C."/>
            <person name="Huo Q.B."/>
            <person name="Li W."/>
            <person name="Chen H.Y."/>
            <person name="Chen S.E."/>
            <person name="Zhou L.G."/>
            <person name="Ni X.B."/>
            <person name="Tian J.H."/>
            <person name="Sheng Y."/>
            <person name="Liu T."/>
            <person name="Pan Y.S."/>
            <person name="Xia L.Y."/>
            <person name="Li J."/>
            <person name="Zhao F."/>
            <person name="Cao W.C."/>
        </authorList>
    </citation>
    <scope>NUCLEOTIDE SEQUENCE [LARGE SCALE GENOMIC DNA]</scope>
    <source>
        <strain evidence="1">Iper-2018</strain>
    </source>
</reference>
<comment type="caution">
    <text evidence="1">The sequence shown here is derived from an EMBL/GenBank/DDBJ whole genome shotgun (WGS) entry which is preliminary data.</text>
</comment>
<protein>
    <submittedName>
        <fullName evidence="1">Uncharacterized protein</fullName>
    </submittedName>
</protein>
<accession>A0AC60NVC0</accession>